<reference evidence="1" key="1">
    <citation type="submission" date="2014-09" db="EMBL/GenBank/DDBJ databases">
        <authorList>
            <person name="Magalhaes I.L.F."/>
            <person name="Oliveira U."/>
            <person name="Santos F.R."/>
            <person name="Vidigal T.H.D.A."/>
            <person name="Brescovit A.D."/>
            <person name="Santos A.J."/>
        </authorList>
    </citation>
    <scope>NUCLEOTIDE SEQUENCE</scope>
    <source>
        <tissue evidence="1">Shoot tissue taken approximately 20 cm above the soil surface</tissue>
    </source>
</reference>
<evidence type="ECO:0000313" key="1">
    <source>
        <dbReference type="EMBL" id="JAD91811.1"/>
    </source>
</evidence>
<organism evidence="1">
    <name type="scientific">Arundo donax</name>
    <name type="common">Giant reed</name>
    <name type="synonym">Donax arundinaceus</name>
    <dbReference type="NCBI Taxonomy" id="35708"/>
    <lineage>
        <taxon>Eukaryota</taxon>
        <taxon>Viridiplantae</taxon>
        <taxon>Streptophyta</taxon>
        <taxon>Embryophyta</taxon>
        <taxon>Tracheophyta</taxon>
        <taxon>Spermatophyta</taxon>
        <taxon>Magnoliopsida</taxon>
        <taxon>Liliopsida</taxon>
        <taxon>Poales</taxon>
        <taxon>Poaceae</taxon>
        <taxon>PACMAD clade</taxon>
        <taxon>Arundinoideae</taxon>
        <taxon>Arundineae</taxon>
        <taxon>Arundo</taxon>
    </lineage>
</organism>
<accession>A0A0A9DVG8</accession>
<name>A0A0A9DVG8_ARUDO</name>
<proteinExistence type="predicted"/>
<sequence>MDTFLSRSKLPKLVTICAEIRESIPKTATAPNHGTST</sequence>
<dbReference type="EMBL" id="GBRH01206084">
    <property type="protein sequence ID" value="JAD91811.1"/>
    <property type="molecule type" value="Transcribed_RNA"/>
</dbReference>
<dbReference type="AlphaFoldDB" id="A0A0A9DVG8"/>
<reference evidence="1" key="2">
    <citation type="journal article" date="2015" name="Data Brief">
        <title>Shoot transcriptome of the giant reed, Arundo donax.</title>
        <authorList>
            <person name="Barrero R.A."/>
            <person name="Guerrero F.D."/>
            <person name="Moolhuijzen P."/>
            <person name="Goolsby J.A."/>
            <person name="Tidwell J."/>
            <person name="Bellgard S.E."/>
            <person name="Bellgard M.I."/>
        </authorList>
    </citation>
    <scope>NUCLEOTIDE SEQUENCE</scope>
    <source>
        <tissue evidence="1">Shoot tissue taken approximately 20 cm above the soil surface</tissue>
    </source>
</reference>
<protein>
    <submittedName>
        <fullName evidence="1">Uncharacterized protein</fullName>
    </submittedName>
</protein>